<dbReference type="Pfam" id="PF13306">
    <property type="entry name" value="LRR_5"/>
    <property type="match status" value="1"/>
</dbReference>
<protein>
    <submittedName>
        <fullName evidence="1">Uncharacterized protein</fullName>
    </submittedName>
</protein>
<gene>
    <name evidence="1" type="ORF">TeGR_g9133</name>
</gene>
<proteinExistence type="predicted"/>
<dbReference type="InterPro" id="IPR026906">
    <property type="entry name" value="LRR_5"/>
</dbReference>
<accession>A0ABQ6M9F7</accession>
<dbReference type="InterPro" id="IPR032675">
    <property type="entry name" value="LRR_dom_sf"/>
</dbReference>
<evidence type="ECO:0000313" key="1">
    <source>
        <dbReference type="EMBL" id="GMI22144.1"/>
    </source>
</evidence>
<sequence>MVQVTHHGTSHEYYRGGHGDHGQPQITSFVMAPSVTRVAWNAFHCCALLTSLSSLRGSDVTEIYDGAFYATAVDALDLPPRLTMLRAWSFAKCHQLSNLAGLPYGTSVHRQAFGFDEDTFCALLLAKATALGFPSIDAWVQDRRQVPCRRYAVLTSVLVAQKQDTKRFISSPPVSTLLRNLARLPDEMVREIVEFAHGDFL</sequence>
<organism evidence="1 2">
    <name type="scientific">Tetraparma gracilis</name>
    <dbReference type="NCBI Taxonomy" id="2962635"/>
    <lineage>
        <taxon>Eukaryota</taxon>
        <taxon>Sar</taxon>
        <taxon>Stramenopiles</taxon>
        <taxon>Ochrophyta</taxon>
        <taxon>Bolidophyceae</taxon>
        <taxon>Parmales</taxon>
        <taxon>Triparmaceae</taxon>
        <taxon>Tetraparma</taxon>
    </lineage>
</organism>
<name>A0ABQ6M9F7_9STRA</name>
<reference evidence="1 2" key="1">
    <citation type="journal article" date="2023" name="Commun. Biol.">
        <title>Genome analysis of Parmales, the sister group of diatoms, reveals the evolutionary specialization of diatoms from phago-mixotrophs to photoautotrophs.</title>
        <authorList>
            <person name="Ban H."/>
            <person name="Sato S."/>
            <person name="Yoshikawa S."/>
            <person name="Yamada K."/>
            <person name="Nakamura Y."/>
            <person name="Ichinomiya M."/>
            <person name="Sato N."/>
            <person name="Blanc-Mathieu R."/>
            <person name="Endo H."/>
            <person name="Kuwata A."/>
            <person name="Ogata H."/>
        </authorList>
    </citation>
    <scope>NUCLEOTIDE SEQUENCE [LARGE SCALE GENOMIC DNA]</scope>
</reference>
<dbReference type="Gene3D" id="3.80.10.10">
    <property type="entry name" value="Ribonuclease Inhibitor"/>
    <property type="match status" value="1"/>
</dbReference>
<comment type="caution">
    <text evidence="1">The sequence shown here is derived from an EMBL/GenBank/DDBJ whole genome shotgun (WGS) entry which is preliminary data.</text>
</comment>
<evidence type="ECO:0000313" key="2">
    <source>
        <dbReference type="Proteomes" id="UP001165060"/>
    </source>
</evidence>
<dbReference type="EMBL" id="BRYB01002586">
    <property type="protein sequence ID" value="GMI22144.1"/>
    <property type="molecule type" value="Genomic_DNA"/>
</dbReference>
<keyword evidence="2" id="KW-1185">Reference proteome</keyword>
<dbReference type="Proteomes" id="UP001165060">
    <property type="component" value="Unassembled WGS sequence"/>
</dbReference>